<dbReference type="GO" id="GO:0006508">
    <property type="term" value="P:proteolysis"/>
    <property type="evidence" value="ECO:0007669"/>
    <property type="project" value="InterPro"/>
</dbReference>
<dbReference type="EMBL" id="UYRV01026855">
    <property type="protein sequence ID" value="VDK80005.1"/>
    <property type="molecule type" value="Genomic_DNA"/>
</dbReference>
<dbReference type="InterPro" id="IPR021109">
    <property type="entry name" value="Peptidase_aspartic_dom_sf"/>
</dbReference>
<proteinExistence type="predicted"/>
<dbReference type="Pfam" id="PF13975">
    <property type="entry name" value="gag-asp_proteas"/>
    <property type="match status" value="1"/>
</dbReference>
<evidence type="ECO:0000313" key="2">
    <source>
        <dbReference type="Proteomes" id="UP000271889"/>
    </source>
</evidence>
<protein>
    <recommendedName>
        <fullName evidence="3">Peptidase A2 domain-containing protein</fullName>
    </recommendedName>
</protein>
<name>A0A3P6TGJ0_CYLGO</name>
<organism evidence="1 2">
    <name type="scientific">Cylicostephanus goldi</name>
    <name type="common">Nematode worm</name>
    <dbReference type="NCBI Taxonomy" id="71465"/>
    <lineage>
        <taxon>Eukaryota</taxon>
        <taxon>Metazoa</taxon>
        <taxon>Ecdysozoa</taxon>
        <taxon>Nematoda</taxon>
        <taxon>Chromadorea</taxon>
        <taxon>Rhabditida</taxon>
        <taxon>Rhabditina</taxon>
        <taxon>Rhabditomorpha</taxon>
        <taxon>Strongyloidea</taxon>
        <taxon>Strongylidae</taxon>
        <taxon>Cylicostephanus</taxon>
    </lineage>
</organism>
<evidence type="ECO:0008006" key="3">
    <source>
        <dbReference type="Google" id="ProtNLM"/>
    </source>
</evidence>
<dbReference type="GO" id="GO:0004190">
    <property type="term" value="F:aspartic-type endopeptidase activity"/>
    <property type="evidence" value="ECO:0007669"/>
    <property type="project" value="InterPro"/>
</dbReference>
<keyword evidence="2" id="KW-1185">Reference proteome</keyword>
<dbReference type="SUPFAM" id="SSF50630">
    <property type="entry name" value="Acid proteases"/>
    <property type="match status" value="1"/>
</dbReference>
<dbReference type="InterPro" id="IPR001969">
    <property type="entry name" value="Aspartic_peptidase_AS"/>
</dbReference>
<dbReference type="OrthoDB" id="5874204at2759"/>
<accession>A0A3P6TGJ0</accession>
<sequence length="322" mass="36003">MIDLANTLTRKKSRRREINAIPQEQELMEIKEERLFIPRIYAISTRKSRLPYIRILLSNKPVTALIDSGSAISCIPISTLQSLNKSLPASPSPSTALAANGTSITLLARVELPVNINGHGISHNMHVLKDEECPAPALLGSDFLQRLNELGLKVTLDLYKQQLIVGDQTHKLIQLNSILLPQNVPYPVRLIESVTLPPRTNNLVHAKIDGYFSTTPIDFYIEDNHRPSADIFMVGRSLLTPTQEGRCFINIMNPTATSILLYACMNVANAIPMYPADFQICCIQPTSYVPPEADWECSMPLYPRTEEQPYDITTEIDFSQCA</sequence>
<feature type="non-terminal residue" evidence="1">
    <location>
        <position position="322"/>
    </location>
</feature>
<dbReference type="PROSITE" id="PS00141">
    <property type="entry name" value="ASP_PROTEASE"/>
    <property type="match status" value="1"/>
</dbReference>
<dbReference type="Proteomes" id="UP000271889">
    <property type="component" value="Unassembled WGS sequence"/>
</dbReference>
<reference evidence="1 2" key="1">
    <citation type="submission" date="2018-11" db="EMBL/GenBank/DDBJ databases">
        <authorList>
            <consortium name="Pathogen Informatics"/>
        </authorList>
    </citation>
    <scope>NUCLEOTIDE SEQUENCE [LARGE SCALE GENOMIC DNA]</scope>
</reference>
<dbReference type="AlphaFoldDB" id="A0A3P6TGJ0"/>
<dbReference type="CDD" id="cd00303">
    <property type="entry name" value="retropepsin_like"/>
    <property type="match status" value="1"/>
</dbReference>
<evidence type="ECO:0000313" key="1">
    <source>
        <dbReference type="EMBL" id="VDK80005.1"/>
    </source>
</evidence>
<gene>
    <name evidence="1" type="ORF">CGOC_LOCUS7646</name>
</gene>
<dbReference type="Gene3D" id="2.40.70.10">
    <property type="entry name" value="Acid Proteases"/>
    <property type="match status" value="1"/>
</dbReference>